<dbReference type="SMART" id="SM00345">
    <property type="entry name" value="HTH_GNTR"/>
    <property type="match status" value="1"/>
</dbReference>
<dbReference type="Proteomes" id="UP001596391">
    <property type="component" value="Unassembled WGS sequence"/>
</dbReference>
<dbReference type="PROSITE" id="PS50949">
    <property type="entry name" value="HTH_GNTR"/>
    <property type="match status" value="1"/>
</dbReference>
<comment type="caution">
    <text evidence="5">The sequence shown here is derived from an EMBL/GenBank/DDBJ whole genome shotgun (WGS) entry which is preliminary data.</text>
</comment>
<keyword evidence="6" id="KW-1185">Reference proteome</keyword>
<evidence type="ECO:0000256" key="1">
    <source>
        <dbReference type="ARBA" id="ARBA00023015"/>
    </source>
</evidence>
<protein>
    <submittedName>
        <fullName evidence="5">GntR family transcriptional regulator</fullName>
    </submittedName>
</protein>
<dbReference type="InterPro" id="IPR000524">
    <property type="entry name" value="Tscrpt_reg_HTH_GntR"/>
</dbReference>
<dbReference type="Gene3D" id="1.10.10.10">
    <property type="entry name" value="Winged helix-like DNA-binding domain superfamily/Winged helix DNA-binding domain"/>
    <property type="match status" value="1"/>
</dbReference>
<dbReference type="Gene3D" id="1.20.120.530">
    <property type="entry name" value="GntR ligand-binding domain-like"/>
    <property type="match status" value="1"/>
</dbReference>
<proteinExistence type="predicted"/>
<dbReference type="InterPro" id="IPR008920">
    <property type="entry name" value="TF_FadR/GntR_C"/>
</dbReference>
<dbReference type="SUPFAM" id="SSF48008">
    <property type="entry name" value="GntR ligand-binding domain-like"/>
    <property type="match status" value="1"/>
</dbReference>
<dbReference type="Pfam" id="PF00392">
    <property type="entry name" value="GntR"/>
    <property type="match status" value="1"/>
</dbReference>
<dbReference type="SUPFAM" id="SSF46785">
    <property type="entry name" value="Winged helix' DNA-binding domain"/>
    <property type="match status" value="1"/>
</dbReference>
<keyword evidence="2" id="KW-0238">DNA-binding</keyword>
<dbReference type="InterPro" id="IPR011711">
    <property type="entry name" value="GntR_C"/>
</dbReference>
<accession>A0ABW1ZBL9</accession>
<evidence type="ECO:0000313" key="5">
    <source>
        <dbReference type="EMBL" id="MFC6646320.1"/>
    </source>
</evidence>
<gene>
    <name evidence="5" type="ORF">ACFQBQ_12135</name>
</gene>
<dbReference type="RefSeq" id="WP_263370002.1">
    <property type="nucleotide sequence ID" value="NZ_JAGSYD010000001.1"/>
</dbReference>
<evidence type="ECO:0000313" key="6">
    <source>
        <dbReference type="Proteomes" id="UP001596391"/>
    </source>
</evidence>
<name>A0ABW1ZBL9_9BACT</name>
<keyword evidence="1" id="KW-0805">Transcription regulation</keyword>
<dbReference type="Pfam" id="PF07729">
    <property type="entry name" value="FCD"/>
    <property type="match status" value="1"/>
</dbReference>
<feature type="domain" description="HTH gntR-type" evidence="4">
    <location>
        <begin position="9"/>
        <end position="76"/>
    </location>
</feature>
<dbReference type="InterPro" id="IPR036388">
    <property type="entry name" value="WH-like_DNA-bd_sf"/>
</dbReference>
<reference evidence="6" key="1">
    <citation type="journal article" date="2019" name="Int. J. Syst. Evol. Microbiol.">
        <title>The Global Catalogue of Microorganisms (GCM) 10K type strain sequencing project: providing services to taxonomists for standard genome sequencing and annotation.</title>
        <authorList>
            <consortium name="The Broad Institute Genomics Platform"/>
            <consortium name="The Broad Institute Genome Sequencing Center for Infectious Disease"/>
            <person name="Wu L."/>
            <person name="Ma J."/>
        </authorList>
    </citation>
    <scope>NUCLEOTIDE SEQUENCE [LARGE SCALE GENOMIC DNA]</scope>
    <source>
        <strain evidence="6">CGMCC 1.16026</strain>
    </source>
</reference>
<dbReference type="PANTHER" id="PTHR43537">
    <property type="entry name" value="TRANSCRIPTIONAL REGULATOR, GNTR FAMILY"/>
    <property type="match status" value="1"/>
</dbReference>
<dbReference type="SMART" id="SM00895">
    <property type="entry name" value="FCD"/>
    <property type="match status" value="1"/>
</dbReference>
<evidence type="ECO:0000256" key="3">
    <source>
        <dbReference type="ARBA" id="ARBA00023163"/>
    </source>
</evidence>
<organism evidence="5 6">
    <name type="scientific">Granulicella cerasi</name>
    <dbReference type="NCBI Taxonomy" id="741063"/>
    <lineage>
        <taxon>Bacteria</taxon>
        <taxon>Pseudomonadati</taxon>
        <taxon>Acidobacteriota</taxon>
        <taxon>Terriglobia</taxon>
        <taxon>Terriglobales</taxon>
        <taxon>Acidobacteriaceae</taxon>
        <taxon>Granulicella</taxon>
    </lineage>
</organism>
<evidence type="ECO:0000259" key="4">
    <source>
        <dbReference type="PROSITE" id="PS50949"/>
    </source>
</evidence>
<dbReference type="InterPro" id="IPR036390">
    <property type="entry name" value="WH_DNA-bd_sf"/>
</dbReference>
<sequence>MGEMVVPSTLRVPELVRCLEDEISFGQLPVGTWLKQADLERRFGCSRILLREALSRLEEKGLVTLEANRGYRVRELDEQRLHQILQVRGVLEGEAVLQLCGHVEDLDFANLRSLAEKFEYAVKNGTVIEQEQTNRNFHAALLAPCPNGELVAMIFELRNRAPVSQNRRKNTYARLVRAAEEHYKLLTLIEEQKAQEAQTLVIEHVVGV</sequence>
<dbReference type="PANTHER" id="PTHR43537:SF24">
    <property type="entry name" value="GLUCONATE OPERON TRANSCRIPTIONAL REPRESSOR"/>
    <property type="match status" value="1"/>
</dbReference>
<dbReference type="EMBL" id="JBHSWI010000001">
    <property type="protein sequence ID" value="MFC6646320.1"/>
    <property type="molecule type" value="Genomic_DNA"/>
</dbReference>
<evidence type="ECO:0000256" key="2">
    <source>
        <dbReference type="ARBA" id="ARBA00023125"/>
    </source>
</evidence>
<keyword evidence="3" id="KW-0804">Transcription</keyword>